<evidence type="ECO:0000256" key="2">
    <source>
        <dbReference type="ARBA" id="ARBA00022679"/>
    </source>
</evidence>
<comment type="similarity">
    <text evidence="1">Belongs to the plant acyltransferase family.</text>
</comment>
<keyword evidence="3" id="KW-0012">Acyltransferase</keyword>
<evidence type="ECO:0000256" key="3">
    <source>
        <dbReference type="ARBA" id="ARBA00023315"/>
    </source>
</evidence>
<dbReference type="Pfam" id="PF02458">
    <property type="entry name" value="Transferase"/>
    <property type="match status" value="1"/>
</dbReference>
<dbReference type="GO" id="GO:0016746">
    <property type="term" value="F:acyltransferase activity"/>
    <property type="evidence" value="ECO:0007669"/>
    <property type="project" value="UniProtKB-KW"/>
</dbReference>
<dbReference type="InterPro" id="IPR050898">
    <property type="entry name" value="Plant_acyltransferase"/>
</dbReference>
<reference evidence="5" key="1">
    <citation type="journal article" date="2017" name="Nat. Commun.">
        <title>The asparagus genome sheds light on the origin and evolution of a young Y chromosome.</title>
        <authorList>
            <person name="Harkess A."/>
            <person name="Zhou J."/>
            <person name="Xu C."/>
            <person name="Bowers J.E."/>
            <person name="Van der Hulst R."/>
            <person name="Ayyampalayam S."/>
            <person name="Mercati F."/>
            <person name="Riccardi P."/>
            <person name="McKain M.R."/>
            <person name="Kakrana A."/>
            <person name="Tang H."/>
            <person name="Ray J."/>
            <person name="Groenendijk J."/>
            <person name="Arikit S."/>
            <person name="Mathioni S.M."/>
            <person name="Nakano M."/>
            <person name="Shan H."/>
            <person name="Telgmann-Rauber A."/>
            <person name="Kanno A."/>
            <person name="Yue Z."/>
            <person name="Chen H."/>
            <person name="Li W."/>
            <person name="Chen Y."/>
            <person name="Xu X."/>
            <person name="Zhang Y."/>
            <person name="Luo S."/>
            <person name="Chen H."/>
            <person name="Gao J."/>
            <person name="Mao Z."/>
            <person name="Pires J.C."/>
            <person name="Luo M."/>
            <person name="Kudrna D."/>
            <person name="Wing R.A."/>
            <person name="Meyers B.C."/>
            <person name="Yi K."/>
            <person name="Kong H."/>
            <person name="Lavrijsen P."/>
            <person name="Sunseri F."/>
            <person name="Falavigna A."/>
            <person name="Ye Y."/>
            <person name="Leebens-Mack J.H."/>
            <person name="Chen G."/>
        </authorList>
    </citation>
    <scope>NUCLEOTIDE SEQUENCE [LARGE SCALE GENOMIC DNA]</scope>
    <source>
        <strain evidence="5">cv. DH0086</strain>
    </source>
</reference>
<keyword evidence="2" id="KW-0808">Transferase</keyword>
<sequence length="142" mass="15798">MKRFSVTRNTSELVSPSEPTPSVCLPLSAIDNTPHLNRYFEMLKVYRHGHDPAKVIKEAISKTLVPYYPVAGNVRRSERGELEIDCSTGNGGVCFVEGSADCTLEDVNYFVDQPPLLIPMEQLVPSTPIDQELRKPVLSLQP</sequence>
<dbReference type="AlphaFoldDB" id="A0A5P1F6B4"/>
<dbReference type="Gene3D" id="3.30.559.10">
    <property type="entry name" value="Chloramphenicol acetyltransferase-like domain"/>
    <property type="match status" value="1"/>
</dbReference>
<proteinExistence type="inferred from homology"/>
<dbReference type="Proteomes" id="UP000243459">
    <property type="component" value="Chromosome 4"/>
</dbReference>
<dbReference type="EMBL" id="CM007384">
    <property type="protein sequence ID" value="ONK72211.1"/>
    <property type="molecule type" value="Genomic_DNA"/>
</dbReference>
<evidence type="ECO:0000313" key="4">
    <source>
        <dbReference type="EMBL" id="ONK72211.1"/>
    </source>
</evidence>
<organism evidence="4 5">
    <name type="scientific">Asparagus officinalis</name>
    <name type="common">Garden asparagus</name>
    <dbReference type="NCBI Taxonomy" id="4686"/>
    <lineage>
        <taxon>Eukaryota</taxon>
        <taxon>Viridiplantae</taxon>
        <taxon>Streptophyta</taxon>
        <taxon>Embryophyta</taxon>
        <taxon>Tracheophyta</taxon>
        <taxon>Spermatophyta</taxon>
        <taxon>Magnoliopsida</taxon>
        <taxon>Liliopsida</taxon>
        <taxon>Asparagales</taxon>
        <taxon>Asparagaceae</taxon>
        <taxon>Asparagoideae</taxon>
        <taxon>Asparagus</taxon>
    </lineage>
</organism>
<evidence type="ECO:0000313" key="5">
    <source>
        <dbReference type="Proteomes" id="UP000243459"/>
    </source>
</evidence>
<gene>
    <name evidence="4" type="ORF">A4U43_C04F16990</name>
</gene>
<dbReference type="PANTHER" id="PTHR31147">
    <property type="entry name" value="ACYL TRANSFERASE 4"/>
    <property type="match status" value="1"/>
</dbReference>
<dbReference type="OMA" id="FRPVEGH"/>
<protein>
    <submittedName>
        <fullName evidence="4">Uncharacterized protein</fullName>
    </submittedName>
</protein>
<keyword evidence="5" id="KW-1185">Reference proteome</keyword>
<dbReference type="PANTHER" id="PTHR31147:SF1">
    <property type="entry name" value="ACYL TRANSFERASE 4"/>
    <property type="match status" value="1"/>
</dbReference>
<dbReference type="Gramene" id="ONK72211">
    <property type="protein sequence ID" value="ONK72211"/>
    <property type="gene ID" value="A4U43_C04F16990"/>
</dbReference>
<dbReference type="InterPro" id="IPR023213">
    <property type="entry name" value="CAT-like_dom_sf"/>
</dbReference>
<evidence type="ECO:0000256" key="1">
    <source>
        <dbReference type="ARBA" id="ARBA00009861"/>
    </source>
</evidence>
<name>A0A5P1F6B4_ASPOF</name>
<accession>A0A5P1F6B4</accession>